<feature type="compositionally biased region" description="Basic residues" evidence="1">
    <location>
        <begin position="92"/>
        <end position="101"/>
    </location>
</feature>
<dbReference type="Proteomes" id="UP000824071">
    <property type="component" value="Unassembled WGS sequence"/>
</dbReference>
<reference evidence="2" key="2">
    <citation type="journal article" date="2021" name="PeerJ">
        <title>Extensive microbial diversity within the chicken gut microbiome revealed by metagenomics and culture.</title>
        <authorList>
            <person name="Gilroy R."/>
            <person name="Ravi A."/>
            <person name="Getino M."/>
            <person name="Pursley I."/>
            <person name="Horton D.L."/>
            <person name="Alikhan N.F."/>
            <person name="Baker D."/>
            <person name="Gharbi K."/>
            <person name="Hall N."/>
            <person name="Watson M."/>
            <person name="Adriaenssens E.M."/>
            <person name="Foster-Nyarko E."/>
            <person name="Jarju S."/>
            <person name="Secka A."/>
            <person name="Antonio M."/>
            <person name="Oren A."/>
            <person name="Chaudhuri R.R."/>
            <person name="La Ragione R."/>
            <person name="Hildebrand F."/>
            <person name="Pallen M.J."/>
        </authorList>
    </citation>
    <scope>NUCLEOTIDE SEQUENCE</scope>
    <source>
        <strain evidence="2">ChiGjej1B1-19959</strain>
    </source>
</reference>
<evidence type="ECO:0000313" key="3">
    <source>
        <dbReference type="Proteomes" id="UP000824071"/>
    </source>
</evidence>
<reference evidence="2" key="1">
    <citation type="submission" date="2020-10" db="EMBL/GenBank/DDBJ databases">
        <authorList>
            <person name="Gilroy R."/>
        </authorList>
    </citation>
    <scope>NUCLEOTIDE SEQUENCE</scope>
    <source>
        <strain evidence="2">ChiGjej1B1-19959</strain>
    </source>
</reference>
<organism evidence="2 3">
    <name type="scientific">Candidatus Fimenecus excrementigallinarum</name>
    <dbReference type="NCBI Taxonomy" id="2840816"/>
    <lineage>
        <taxon>Bacteria</taxon>
        <taxon>Bacillati</taxon>
        <taxon>Bacillota</taxon>
        <taxon>Clostridia</taxon>
        <taxon>Candidatus Fimenecus</taxon>
    </lineage>
</organism>
<sequence>MESVFFILVPPFLYPKSQKYGKTGAASFRDNVPNVKCTADLSGKLQKFKAGAAGGCNPKGKCAAPLKTPQYHEQGHGERRAPEKVPQPIGRDKRKQGFRGRRAQDETEGLQKAVQMRALPKGEIYADSAQQKKQAAYKAKKRGGAKKRGFALHCITALFQENRRACTSFYCKLQ</sequence>
<dbReference type="EMBL" id="DVMW01000023">
    <property type="protein sequence ID" value="HIU35440.1"/>
    <property type="molecule type" value="Genomic_DNA"/>
</dbReference>
<proteinExistence type="predicted"/>
<evidence type="ECO:0000313" key="2">
    <source>
        <dbReference type="EMBL" id="HIU35440.1"/>
    </source>
</evidence>
<gene>
    <name evidence="2" type="ORF">IAC53_02370</name>
</gene>
<comment type="caution">
    <text evidence="2">The sequence shown here is derived from an EMBL/GenBank/DDBJ whole genome shotgun (WGS) entry which is preliminary data.</text>
</comment>
<feature type="compositionally biased region" description="Basic and acidic residues" evidence="1">
    <location>
        <begin position="73"/>
        <end position="83"/>
    </location>
</feature>
<protein>
    <submittedName>
        <fullName evidence="2">Uncharacterized protein</fullName>
    </submittedName>
</protein>
<feature type="region of interest" description="Disordered" evidence="1">
    <location>
        <begin position="69"/>
        <end position="110"/>
    </location>
</feature>
<accession>A0A9D1LDE9</accession>
<evidence type="ECO:0000256" key="1">
    <source>
        <dbReference type="SAM" id="MobiDB-lite"/>
    </source>
</evidence>
<name>A0A9D1LDE9_9FIRM</name>
<dbReference type="AlphaFoldDB" id="A0A9D1LDE9"/>